<protein>
    <submittedName>
        <fullName evidence="1">Uncharacterized protein</fullName>
    </submittedName>
</protein>
<dbReference type="EMBL" id="CM044704">
    <property type="protein sequence ID" value="KAI5665933.1"/>
    <property type="molecule type" value="Genomic_DNA"/>
</dbReference>
<accession>A0ACC0B142</accession>
<gene>
    <name evidence="1" type="ORF">M9H77_15786</name>
</gene>
<evidence type="ECO:0000313" key="1">
    <source>
        <dbReference type="EMBL" id="KAI5665933.1"/>
    </source>
</evidence>
<proteinExistence type="predicted"/>
<sequence length="522" mass="59289">MRLKIKQVQPSPSPDFQNQENHLDLDVMKKEIEENDNDKGNGCGWLNPEENNSNNKSPPPPDLSPTTPSVPQTLGKRKRKPKELIDEISPIFIRRKKKKASNSASDQQGMPDPGRSKLSKQVKAADDGSAPPVPLKSPTVVRAEEVQSNLGNEYPSFMKVLVRSHVGSCFWMGLPVPFCKLHLPRNDTPVVLEDENGEKFEIKYIAEKTGLSAGWRKFVSAHKLVEGDVLVFQLISPTTFKVYVVRANDMNEVDGALSLLNLETLTKQGDAEGAMDLKNKKKKRQKSLPLTVVQKKKQKADLSKSLVPHLGQLEEQSGGNDSDEVASEVLECTKFLGEAGRFRDIKSFEDFHISVNGVCIDSELPEHVRRKYYELCCSKEAFLHERFLPGLHCKLAAGIIFEAVNTTDAIKACKITTSREEFEKWEKSLRSFELLGMNVGFLRERLRRLQTLVFDVEDARETKRYWEAKTERAQTEDEIRNLEAKLEELKEVSMRYDADIEVLRSKAENYELMFQREVNAPW</sequence>
<keyword evidence="2" id="KW-1185">Reference proteome</keyword>
<name>A0ACC0B142_CATRO</name>
<evidence type="ECO:0000313" key="2">
    <source>
        <dbReference type="Proteomes" id="UP001060085"/>
    </source>
</evidence>
<comment type="caution">
    <text evidence="1">The sequence shown here is derived from an EMBL/GenBank/DDBJ whole genome shotgun (WGS) entry which is preliminary data.</text>
</comment>
<reference evidence="2" key="1">
    <citation type="journal article" date="2023" name="Nat. Plants">
        <title>Single-cell RNA sequencing provides a high-resolution roadmap for understanding the multicellular compartmentation of specialized metabolism.</title>
        <authorList>
            <person name="Sun S."/>
            <person name="Shen X."/>
            <person name="Li Y."/>
            <person name="Li Y."/>
            <person name="Wang S."/>
            <person name="Li R."/>
            <person name="Zhang H."/>
            <person name="Shen G."/>
            <person name="Guo B."/>
            <person name="Wei J."/>
            <person name="Xu J."/>
            <person name="St-Pierre B."/>
            <person name="Chen S."/>
            <person name="Sun C."/>
        </authorList>
    </citation>
    <scope>NUCLEOTIDE SEQUENCE [LARGE SCALE GENOMIC DNA]</scope>
</reference>
<dbReference type="Proteomes" id="UP001060085">
    <property type="component" value="Linkage Group LG04"/>
</dbReference>
<organism evidence="1 2">
    <name type="scientific">Catharanthus roseus</name>
    <name type="common">Madagascar periwinkle</name>
    <name type="synonym">Vinca rosea</name>
    <dbReference type="NCBI Taxonomy" id="4058"/>
    <lineage>
        <taxon>Eukaryota</taxon>
        <taxon>Viridiplantae</taxon>
        <taxon>Streptophyta</taxon>
        <taxon>Embryophyta</taxon>
        <taxon>Tracheophyta</taxon>
        <taxon>Spermatophyta</taxon>
        <taxon>Magnoliopsida</taxon>
        <taxon>eudicotyledons</taxon>
        <taxon>Gunneridae</taxon>
        <taxon>Pentapetalae</taxon>
        <taxon>asterids</taxon>
        <taxon>lamiids</taxon>
        <taxon>Gentianales</taxon>
        <taxon>Apocynaceae</taxon>
        <taxon>Rauvolfioideae</taxon>
        <taxon>Vinceae</taxon>
        <taxon>Catharanthinae</taxon>
        <taxon>Catharanthus</taxon>
    </lineage>
</organism>